<gene>
    <name evidence="2" type="ORF">KI387_027167</name>
</gene>
<comment type="caution">
    <text evidence="2">The sequence shown here is derived from an EMBL/GenBank/DDBJ whole genome shotgun (WGS) entry which is preliminary data.</text>
</comment>
<name>A0AA38FX03_TAXCH</name>
<evidence type="ECO:0000313" key="2">
    <source>
        <dbReference type="EMBL" id="KAH9312132.1"/>
    </source>
</evidence>
<keyword evidence="3" id="KW-1185">Reference proteome</keyword>
<organism evidence="2 3">
    <name type="scientific">Taxus chinensis</name>
    <name type="common">Chinese yew</name>
    <name type="synonym">Taxus wallichiana var. chinensis</name>
    <dbReference type="NCBI Taxonomy" id="29808"/>
    <lineage>
        <taxon>Eukaryota</taxon>
        <taxon>Viridiplantae</taxon>
        <taxon>Streptophyta</taxon>
        <taxon>Embryophyta</taxon>
        <taxon>Tracheophyta</taxon>
        <taxon>Spermatophyta</taxon>
        <taxon>Pinopsida</taxon>
        <taxon>Pinidae</taxon>
        <taxon>Conifers II</taxon>
        <taxon>Cupressales</taxon>
        <taxon>Taxaceae</taxon>
        <taxon>Taxus</taxon>
    </lineage>
</organism>
<evidence type="ECO:0000313" key="3">
    <source>
        <dbReference type="Proteomes" id="UP000824469"/>
    </source>
</evidence>
<feature type="compositionally biased region" description="Polar residues" evidence="1">
    <location>
        <begin position="12"/>
        <end position="23"/>
    </location>
</feature>
<dbReference type="AlphaFoldDB" id="A0AA38FX03"/>
<dbReference type="EMBL" id="JAHRHJ020000006">
    <property type="protein sequence ID" value="KAH9312132.1"/>
    <property type="molecule type" value="Genomic_DNA"/>
</dbReference>
<evidence type="ECO:0000256" key="1">
    <source>
        <dbReference type="SAM" id="MobiDB-lite"/>
    </source>
</evidence>
<accession>A0AA38FX03</accession>
<proteinExistence type="predicted"/>
<sequence length="70" mass="7945">MKDDMVVKKRGTNNVVTPPSTTELEVEIKEEPENMEEPPEVYLGTSLVESQLDVDPFFTTLIVNGWLLHN</sequence>
<protein>
    <submittedName>
        <fullName evidence="2">Uncharacterized protein</fullName>
    </submittedName>
</protein>
<feature type="region of interest" description="Disordered" evidence="1">
    <location>
        <begin position="1"/>
        <end position="38"/>
    </location>
</feature>
<feature type="non-terminal residue" evidence="2">
    <location>
        <position position="70"/>
    </location>
</feature>
<dbReference type="Proteomes" id="UP000824469">
    <property type="component" value="Unassembled WGS sequence"/>
</dbReference>
<reference evidence="2 3" key="1">
    <citation type="journal article" date="2021" name="Nat. Plants">
        <title>The Taxus genome provides insights into paclitaxel biosynthesis.</title>
        <authorList>
            <person name="Xiong X."/>
            <person name="Gou J."/>
            <person name="Liao Q."/>
            <person name="Li Y."/>
            <person name="Zhou Q."/>
            <person name="Bi G."/>
            <person name="Li C."/>
            <person name="Du R."/>
            <person name="Wang X."/>
            <person name="Sun T."/>
            <person name="Guo L."/>
            <person name="Liang H."/>
            <person name="Lu P."/>
            <person name="Wu Y."/>
            <person name="Zhang Z."/>
            <person name="Ro D.K."/>
            <person name="Shang Y."/>
            <person name="Huang S."/>
            <person name="Yan J."/>
        </authorList>
    </citation>
    <scope>NUCLEOTIDE SEQUENCE [LARGE SCALE GENOMIC DNA]</scope>
    <source>
        <strain evidence="2">Ta-2019</strain>
    </source>
</reference>